<keyword evidence="1" id="KW-0472">Membrane</keyword>
<sequence>MIRRGDKTLPLTFIPFLMLASVFSGEVMPVVIAIFGGVFGTYGAKEPIIKSWPDFGLILVIYTVLGSLFWFLYRFLSWRIVALFAFVLAFILERWVYWHPEGEVGVSNAISFGTILQLVIIYFLVLVLPYLIFQKIRSKWSMHAVLISLIILFLLNTAGLIFTYYTMVKRGLWPWRPVTSQGKSQNLGLPPNTCPKRLIVEKDKQTTAYWNGKTLPVSAEVQNWVEKNCPAVLENSKQP</sequence>
<evidence type="ECO:0000313" key="3">
    <source>
        <dbReference type="Proteomes" id="UP000034932"/>
    </source>
</evidence>
<feature type="transmembrane region" description="Helical" evidence="1">
    <location>
        <begin position="80"/>
        <end position="97"/>
    </location>
</feature>
<protein>
    <submittedName>
        <fullName evidence="2">Uncharacterized protein</fullName>
    </submittedName>
</protein>
<proteinExistence type="predicted"/>
<dbReference type="STRING" id="1618573.UT19_C0007G0013"/>
<keyword evidence="1" id="KW-1133">Transmembrane helix</keyword>
<organism evidence="2 3">
    <name type="scientific">Candidatus Woesebacteria bacterium GW2011_GWB1_39_10b</name>
    <dbReference type="NCBI Taxonomy" id="1618573"/>
    <lineage>
        <taxon>Bacteria</taxon>
        <taxon>Candidatus Woeseibacteriota</taxon>
    </lineage>
</organism>
<name>A0A0G0P6M0_9BACT</name>
<feature type="transmembrane region" description="Helical" evidence="1">
    <location>
        <begin position="12"/>
        <end position="35"/>
    </location>
</feature>
<evidence type="ECO:0000256" key="1">
    <source>
        <dbReference type="SAM" id="Phobius"/>
    </source>
</evidence>
<feature type="transmembrane region" description="Helical" evidence="1">
    <location>
        <begin position="145"/>
        <end position="167"/>
    </location>
</feature>
<accession>A0A0G0P6M0</accession>
<dbReference type="AlphaFoldDB" id="A0A0G0P6M0"/>
<evidence type="ECO:0000313" key="2">
    <source>
        <dbReference type="EMBL" id="KKQ93769.1"/>
    </source>
</evidence>
<feature type="transmembrane region" description="Helical" evidence="1">
    <location>
        <begin position="109"/>
        <end position="133"/>
    </location>
</feature>
<dbReference type="Proteomes" id="UP000034932">
    <property type="component" value="Unassembled WGS sequence"/>
</dbReference>
<reference evidence="2 3" key="1">
    <citation type="journal article" date="2015" name="Nature">
        <title>rRNA introns, odd ribosomes, and small enigmatic genomes across a large radiation of phyla.</title>
        <authorList>
            <person name="Brown C.T."/>
            <person name="Hug L.A."/>
            <person name="Thomas B.C."/>
            <person name="Sharon I."/>
            <person name="Castelle C.J."/>
            <person name="Singh A."/>
            <person name="Wilkins M.J."/>
            <person name="Williams K.H."/>
            <person name="Banfield J.F."/>
        </authorList>
    </citation>
    <scope>NUCLEOTIDE SEQUENCE [LARGE SCALE GENOMIC DNA]</scope>
</reference>
<comment type="caution">
    <text evidence="2">The sequence shown here is derived from an EMBL/GenBank/DDBJ whole genome shotgun (WGS) entry which is preliminary data.</text>
</comment>
<dbReference type="EMBL" id="LBVW01000007">
    <property type="protein sequence ID" value="KKQ93769.1"/>
    <property type="molecule type" value="Genomic_DNA"/>
</dbReference>
<gene>
    <name evidence="2" type="ORF">UT19_C0007G0013</name>
</gene>
<feature type="transmembrane region" description="Helical" evidence="1">
    <location>
        <begin position="55"/>
        <end position="73"/>
    </location>
</feature>
<keyword evidence="1" id="KW-0812">Transmembrane</keyword>